<reference evidence="2" key="1">
    <citation type="journal article" date="2020" name="New Phytol.">
        <title>Comparative genomics reveals dynamic genome evolution in host specialist ectomycorrhizal fungi.</title>
        <authorList>
            <person name="Lofgren L.A."/>
            <person name="Nguyen N.H."/>
            <person name="Vilgalys R."/>
            <person name="Ruytinx J."/>
            <person name="Liao H.L."/>
            <person name="Branco S."/>
            <person name="Kuo A."/>
            <person name="LaButti K."/>
            <person name="Lipzen A."/>
            <person name="Andreopoulos W."/>
            <person name="Pangilinan J."/>
            <person name="Riley R."/>
            <person name="Hundley H."/>
            <person name="Na H."/>
            <person name="Barry K."/>
            <person name="Grigoriev I.V."/>
            <person name="Stajich J.E."/>
            <person name="Kennedy P.G."/>
        </authorList>
    </citation>
    <scope>NUCLEOTIDE SEQUENCE</scope>
    <source>
        <strain evidence="2">MN1</strain>
    </source>
</reference>
<gene>
    <name evidence="2" type="ORF">BJ212DRAFT_1412321</name>
</gene>
<comment type="caution">
    <text evidence="2">The sequence shown here is derived from an EMBL/GenBank/DDBJ whole genome shotgun (WGS) entry which is preliminary data.</text>
</comment>
<evidence type="ECO:0000313" key="2">
    <source>
        <dbReference type="EMBL" id="KAG1794725.1"/>
    </source>
</evidence>
<keyword evidence="3" id="KW-1185">Reference proteome</keyword>
<protein>
    <submittedName>
        <fullName evidence="2">Uncharacterized protein</fullName>
    </submittedName>
</protein>
<sequence>MHQKIRGDFWLWWCSFFQLIFLKLELQHLRAIKATGSSSCGDQKPSHVKLEPSHVKLEHVVINSEVMERLSQ</sequence>
<dbReference type="EMBL" id="JABBWG010000364">
    <property type="protein sequence ID" value="KAG1794725.1"/>
    <property type="molecule type" value="Genomic_DNA"/>
</dbReference>
<accession>A0A9P7DIB4</accession>
<evidence type="ECO:0000256" key="1">
    <source>
        <dbReference type="SAM" id="SignalP"/>
    </source>
</evidence>
<organism evidence="2 3">
    <name type="scientific">Suillus subaureus</name>
    <dbReference type="NCBI Taxonomy" id="48587"/>
    <lineage>
        <taxon>Eukaryota</taxon>
        <taxon>Fungi</taxon>
        <taxon>Dikarya</taxon>
        <taxon>Basidiomycota</taxon>
        <taxon>Agaricomycotina</taxon>
        <taxon>Agaricomycetes</taxon>
        <taxon>Agaricomycetidae</taxon>
        <taxon>Boletales</taxon>
        <taxon>Suillineae</taxon>
        <taxon>Suillaceae</taxon>
        <taxon>Suillus</taxon>
    </lineage>
</organism>
<dbReference type="RefSeq" id="XP_041185153.1">
    <property type="nucleotide sequence ID" value="XM_041337500.1"/>
</dbReference>
<dbReference type="Proteomes" id="UP000807769">
    <property type="component" value="Unassembled WGS sequence"/>
</dbReference>
<feature type="chain" id="PRO_5040217929" evidence="1">
    <location>
        <begin position="32"/>
        <end position="72"/>
    </location>
</feature>
<dbReference type="AlphaFoldDB" id="A0A9P7DIB4"/>
<dbReference type="GeneID" id="64631516"/>
<evidence type="ECO:0000313" key="3">
    <source>
        <dbReference type="Proteomes" id="UP000807769"/>
    </source>
</evidence>
<proteinExistence type="predicted"/>
<feature type="signal peptide" evidence="1">
    <location>
        <begin position="1"/>
        <end position="31"/>
    </location>
</feature>
<keyword evidence="1" id="KW-0732">Signal</keyword>
<name>A0A9P7DIB4_9AGAM</name>